<organism evidence="1 2">
    <name type="scientific">Artomyces pyxidatus</name>
    <dbReference type="NCBI Taxonomy" id="48021"/>
    <lineage>
        <taxon>Eukaryota</taxon>
        <taxon>Fungi</taxon>
        <taxon>Dikarya</taxon>
        <taxon>Basidiomycota</taxon>
        <taxon>Agaricomycotina</taxon>
        <taxon>Agaricomycetes</taxon>
        <taxon>Russulales</taxon>
        <taxon>Auriscalpiaceae</taxon>
        <taxon>Artomyces</taxon>
    </lineage>
</organism>
<accession>A0ACB8SWA3</accession>
<evidence type="ECO:0000313" key="2">
    <source>
        <dbReference type="Proteomes" id="UP000814140"/>
    </source>
</evidence>
<comment type="caution">
    <text evidence="1">The sequence shown here is derived from an EMBL/GenBank/DDBJ whole genome shotgun (WGS) entry which is preliminary data.</text>
</comment>
<gene>
    <name evidence="1" type="ORF">BV25DRAFT_1917337</name>
</gene>
<dbReference type="Proteomes" id="UP000814140">
    <property type="component" value="Unassembled WGS sequence"/>
</dbReference>
<proteinExistence type="predicted"/>
<reference evidence="1" key="1">
    <citation type="submission" date="2021-03" db="EMBL/GenBank/DDBJ databases">
        <authorList>
            <consortium name="DOE Joint Genome Institute"/>
            <person name="Ahrendt S."/>
            <person name="Looney B.P."/>
            <person name="Miyauchi S."/>
            <person name="Morin E."/>
            <person name="Drula E."/>
            <person name="Courty P.E."/>
            <person name="Chicoki N."/>
            <person name="Fauchery L."/>
            <person name="Kohler A."/>
            <person name="Kuo A."/>
            <person name="Labutti K."/>
            <person name="Pangilinan J."/>
            <person name="Lipzen A."/>
            <person name="Riley R."/>
            <person name="Andreopoulos W."/>
            <person name="He G."/>
            <person name="Johnson J."/>
            <person name="Barry K.W."/>
            <person name="Grigoriev I.V."/>
            <person name="Nagy L."/>
            <person name="Hibbett D."/>
            <person name="Henrissat B."/>
            <person name="Matheny P.B."/>
            <person name="Labbe J."/>
            <person name="Martin F."/>
        </authorList>
    </citation>
    <scope>NUCLEOTIDE SEQUENCE</scope>
    <source>
        <strain evidence="1">HHB10654</strain>
    </source>
</reference>
<protein>
    <submittedName>
        <fullName evidence="1">Uncharacterized protein</fullName>
    </submittedName>
</protein>
<keyword evidence="2" id="KW-1185">Reference proteome</keyword>
<evidence type="ECO:0000313" key="1">
    <source>
        <dbReference type="EMBL" id="KAI0060778.1"/>
    </source>
</evidence>
<name>A0ACB8SWA3_9AGAM</name>
<reference evidence="1" key="2">
    <citation type="journal article" date="2022" name="New Phytol.">
        <title>Evolutionary transition to the ectomycorrhizal habit in the genomes of a hyperdiverse lineage of mushroom-forming fungi.</title>
        <authorList>
            <person name="Looney B."/>
            <person name="Miyauchi S."/>
            <person name="Morin E."/>
            <person name="Drula E."/>
            <person name="Courty P.E."/>
            <person name="Kohler A."/>
            <person name="Kuo A."/>
            <person name="LaButti K."/>
            <person name="Pangilinan J."/>
            <person name="Lipzen A."/>
            <person name="Riley R."/>
            <person name="Andreopoulos W."/>
            <person name="He G."/>
            <person name="Johnson J."/>
            <person name="Nolan M."/>
            <person name="Tritt A."/>
            <person name="Barry K.W."/>
            <person name="Grigoriev I.V."/>
            <person name="Nagy L.G."/>
            <person name="Hibbett D."/>
            <person name="Henrissat B."/>
            <person name="Matheny P.B."/>
            <person name="Labbe J."/>
            <person name="Martin F.M."/>
        </authorList>
    </citation>
    <scope>NUCLEOTIDE SEQUENCE</scope>
    <source>
        <strain evidence="1">HHB10654</strain>
    </source>
</reference>
<dbReference type="EMBL" id="MU277216">
    <property type="protein sequence ID" value="KAI0060778.1"/>
    <property type="molecule type" value="Genomic_DNA"/>
</dbReference>
<sequence>MAGRKRSADDTGAAPRAKNARKSSPDATRKGSKKGPKAIAVSAFKARALPLHVNVTHTPPTIPDDESVPAATADPGFLGAVVLSPSSFATGSYGWKGQKRFTIELPSPEGGDGAEKVHVMLTINATVMGSKQAKEADGEDEAGVEGEPAEVQEETKETEAQEEVKEAEAPADAAPEMETAE</sequence>